<evidence type="ECO:0008006" key="5">
    <source>
        <dbReference type="Google" id="ProtNLM"/>
    </source>
</evidence>
<accession>A0A1I1IPT0</accession>
<evidence type="ECO:0000256" key="2">
    <source>
        <dbReference type="SAM" id="Phobius"/>
    </source>
</evidence>
<organism evidence="3 4">
    <name type="scientific">Streptomyces aidingensis</name>
    <dbReference type="NCBI Taxonomy" id="910347"/>
    <lineage>
        <taxon>Bacteria</taxon>
        <taxon>Bacillati</taxon>
        <taxon>Actinomycetota</taxon>
        <taxon>Actinomycetes</taxon>
        <taxon>Kitasatosporales</taxon>
        <taxon>Streptomycetaceae</taxon>
        <taxon>Streptomyces</taxon>
    </lineage>
</organism>
<evidence type="ECO:0000313" key="3">
    <source>
        <dbReference type="EMBL" id="SFC38224.1"/>
    </source>
</evidence>
<dbReference type="OrthoDB" id="7502542at2"/>
<gene>
    <name evidence="3" type="ORF">SAMN05421773_103140</name>
</gene>
<evidence type="ECO:0000256" key="1">
    <source>
        <dbReference type="SAM" id="MobiDB-lite"/>
    </source>
</evidence>
<protein>
    <recommendedName>
        <fullName evidence="5">Secreted protein</fullName>
    </recommendedName>
</protein>
<feature type="compositionally biased region" description="Gly residues" evidence="1">
    <location>
        <begin position="237"/>
        <end position="246"/>
    </location>
</feature>
<feature type="region of interest" description="Disordered" evidence="1">
    <location>
        <begin position="180"/>
        <end position="246"/>
    </location>
</feature>
<dbReference type="Proteomes" id="UP000199207">
    <property type="component" value="Unassembled WGS sequence"/>
</dbReference>
<keyword evidence="2" id="KW-1133">Transmembrane helix</keyword>
<proteinExistence type="predicted"/>
<keyword evidence="2" id="KW-0472">Membrane</keyword>
<keyword evidence="4" id="KW-1185">Reference proteome</keyword>
<name>A0A1I1IPT0_9ACTN</name>
<dbReference type="STRING" id="910347.SAMN05421773_103140"/>
<dbReference type="AlphaFoldDB" id="A0A1I1IPT0"/>
<feature type="transmembrane region" description="Helical" evidence="2">
    <location>
        <begin position="6"/>
        <end position="27"/>
    </location>
</feature>
<reference evidence="3 4" key="1">
    <citation type="submission" date="2016-10" db="EMBL/GenBank/DDBJ databases">
        <authorList>
            <person name="de Groot N.N."/>
        </authorList>
    </citation>
    <scope>NUCLEOTIDE SEQUENCE [LARGE SCALE GENOMIC DNA]</scope>
    <source>
        <strain evidence="3 4">CGMCC 4.5739</strain>
    </source>
</reference>
<dbReference type="EMBL" id="FOLM01000003">
    <property type="protein sequence ID" value="SFC38224.1"/>
    <property type="molecule type" value="Genomic_DNA"/>
</dbReference>
<dbReference type="RefSeq" id="WP_093837982.1">
    <property type="nucleotide sequence ID" value="NZ_FOLM01000003.1"/>
</dbReference>
<evidence type="ECO:0000313" key="4">
    <source>
        <dbReference type="Proteomes" id="UP000199207"/>
    </source>
</evidence>
<sequence>MSALEWIIVLAVLAAVVLAFALPRPLLRSSRGNLRRRFGPEYDRTVRRHGGDEGAARRELADRLRHHGRLHPLPLSPADRRRYQVRWSEVQQRFVEWPDAAVAEADHLLTQLVHDRGYPAEAHEQQVAALSVHHPEHVDGYRRVHALAGRGHGGAGGMGTEELREAMIGARELFEDLVEPQPEDRDPDDRPEAADNGHHGHRGTAVLARLRAPWHRDGRQHRRKQDREQEPAPRTGTGAGTEGGPR</sequence>
<feature type="compositionally biased region" description="Basic and acidic residues" evidence="1">
    <location>
        <begin position="182"/>
        <end position="198"/>
    </location>
</feature>
<keyword evidence="2" id="KW-0812">Transmembrane</keyword>